<protein>
    <submittedName>
        <fullName evidence="2">Uncharacterized protein</fullName>
    </submittedName>
</protein>
<gene>
    <name evidence="2" type="ORF">ANN_21989</name>
</gene>
<dbReference type="EMBL" id="JAJSOF020000033">
    <property type="protein sequence ID" value="KAJ4429785.1"/>
    <property type="molecule type" value="Genomic_DNA"/>
</dbReference>
<evidence type="ECO:0000313" key="2">
    <source>
        <dbReference type="EMBL" id="KAJ4429785.1"/>
    </source>
</evidence>
<accession>A0ABQ8S7E8</accession>
<dbReference type="Proteomes" id="UP001148838">
    <property type="component" value="Unassembled WGS sequence"/>
</dbReference>
<sequence>MVVVSVVMKAKMMMLEIIVRTCSADNETFPVKGISSFANYRKTYKFPLKEKATEDLRNPFDSVNTPFFLQGKSNATQLTLRHVQLSLSGRYSCEVSADAPSFHTALVSGDMDVVGNQPKRESNPRPNATPDRQASVLADRATPVARTSLYTKLTTCLSANDVVSNTRFFCVNGIGDSEIVFGDMRTGNRHGLADIRPTVRKTLGKLNQRCITYVSEKLHSKYGVHSEEYLPIRTSYEFFPRRSNSISKITSKTRSAARMTSRDSKDKCSEHSERERQTRVTECALVRVLMGKQFSHEISASVWDRYPPSIVMHLGSYDSSQQPTHAKRSNFTTCELGSTSDNNSREREVFIELKETIFKKSITDQVPNVTSARINLQYEVIDLQTDLVMKINCKDLVGAAERTGTASIIIFLQVKDESITVLDKQ</sequence>
<evidence type="ECO:0000313" key="3">
    <source>
        <dbReference type="Proteomes" id="UP001148838"/>
    </source>
</evidence>
<name>A0ABQ8S7E8_PERAM</name>
<feature type="region of interest" description="Disordered" evidence="1">
    <location>
        <begin position="249"/>
        <end position="275"/>
    </location>
</feature>
<organism evidence="2 3">
    <name type="scientific">Periplaneta americana</name>
    <name type="common">American cockroach</name>
    <name type="synonym">Blatta americana</name>
    <dbReference type="NCBI Taxonomy" id="6978"/>
    <lineage>
        <taxon>Eukaryota</taxon>
        <taxon>Metazoa</taxon>
        <taxon>Ecdysozoa</taxon>
        <taxon>Arthropoda</taxon>
        <taxon>Hexapoda</taxon>
        <taxon>Insecta</taxon>
        <taxon>Pterygota</taxon>
        <taxon>Neoptera</taxon>
        <taxon>Polyneoptera</taxon>
        <taxon>Dictyoptera</taxon>
        <taxon>Blattodea</taxon>
        <taxon>Blattoidea</taxon>
        <taxon>Blattidae</taxon>
        <taxon>Blattinae</taxon>
        <taxon>Periplaneta</taxon>
    </lineage>
</organism>
<keyword evidence="3" id="KW-1185">Reference proteome</keyword>
<evidence type="ECO:0000256" key="1">
    <source>
        <dbReference type="SAM" id="MobiDB-lite"/>
    </source>
</evidence>
<proteinExistence type="predicted"/>
<feature type="compositionally biased region" description="Basic and acidic residues" evidence="1">
    <location>
        <begin position="260"/>
        <end position="275"/>
    </location>
</feature>
<feature type="region of interest" description="Disordered" evidence="1">
    <location>
        <begin position="113"/>
        <end position="136"/>
    </location>
</feature>
<dbReference type="PANTHER" id="PTHR21261">
    <property type="entry name" value="BEAT PROTEIN"/>
    <property type="match status" value="1"/>
</dbReference>
<reference evidence="2 3" key="1">
    <citation type="journal article" date="2022" name="Allergy">
        <title>Genome assembly and annotation of Periplaneta americana reveal a comprehensive cockroach allergen profile.</title>
        <authorList>
            <person name="Wang L."/>
            <person name="Xiong Q."/>
            <person name="Saelim N."/>
            <person name="Wang L."/>
            <person name="Nong W."/>
            <person name="Wan A.T."/>
            <person name="Shi M."/>
            <person name="Liu X."/>
            <person name="Cao Q."/>
            <person name="Hui J.H.L."/>
            <person name="Sookrung N."/>
            <person name="Leung T.F."/>
            <person name="Tungtrongchitr A."/>
            <person name="Tsui S.K.W."/>
        </authorList>
    </citation>
    <scope>NUCLEOTIDE SEQUENCE [LARGE SCALE GENOMIC DNA]</scope>
    <source>
        <strain evidence="2">PWHHKU_190912</strain>
    </source>
</reference>
<dbReference type="PANTHER" id="PTHR21261:SF8">
    <property type="entry name" value="BEATEN PATH IA, ISOFORM B-RELATED"/>
    <property type="match status" value="1"/>
</dbReference>
<comment type="caution">
    <text evidence="2">The sequence shown here is derived from an EMBL/GenBank/DDBJ whole genome shotgun (WGS) entry which is preliminary data.</text>
</comment>